<evidence type="ECO:0000313" key="9">
    <source>
        <dbReference type="WBParaSite" id="maker-uti_cns_0002805-snap-gene-0.7-mRNA-1"/>
    </source>
</evidence>
<feature type="transmembrane region" description="Helical" evidence="6">
    <location>
        <begin position="667"/>
        <end position="684"/>
    </location>
</feature>
<reference evidence="9" key="1">
    <citation type="submission" date="2016-11" db="UniProtKB">
        <authorList>
            <consortium name="WormBaseParasite"/>
        </authorList>
    </citation>
    <scope>IDENTIFICATION</scope>
</reference>
<feature type="transmembrane region" description="Helical" evidence="6">
    <location>
        <begin position="734"/>
        <end position="756"/>
    </location>
</feature>
<feature type="transmembrane region" description="Helical" evidence="6">
    <location>
        <begin position="412"/>
        <end position="432"/>
    </location>
</feature>
<feature type="transmembrane region" description="Helical" evidence="6">
    <location>
        <begin position="164"/>
        <end position="183"/>
    </location>
</feature>
<feature type="transmembrane region" description="Helical" evidence="6">
    <location>
        <begin position="228"/>
        <end position="247"/>
    </location>
</feature>
<feature type="transmembrane region" description="Helical" evidence="6">
    <location>
        <begin position="313"/>
        <end position="331"/>
    </location>
</feature>
<evidence type="ECO:0000256" key="7">
    <source>
        <dbReference type="SAM" id="MobiDB-lite"/>
    </source>
</evidence>
<accession>A0A1I8GRX5</accession>
<evidence type="ECO:0000256" key="2">
    <source>
        <dbReference type="ARBA" id="ARBA00010199"/>
    </source>
</evidence>
<feature type="transmembrane region" description="Helical" evidence="6">
    <location>
        <begin position="519"/>
        <end position="538"/>
    </location>
</feature>
<evidence type="ECO:0000256" key="3">
    <source>
        <dbReference type="ARBA" id="ARBA00022692"/>
    </source>
</evidence>
<dbReference type="GO" id="GO:0042910">
    <property type="term" value="F:xenobiotic transmembrane transporter activity"/>
    <property type="evidence" value="ECO:0007669"/>
    <property type="project" value="InterPro"/>
</dbReference>
<dbReference type="Proteomes" id="UP000095280">
    <property type="component" value="Unplaced"/>
</dbReference>
<organism evidence="8 9">
    <name type="scientific">Macrostomum lignano</name>
    <dbReference type="NCBI Taxonomy" id="282301"/>
    <lineage>
        <taxon>Eukaryota</taxon>
        <taxon>Metazoa</taxon>
        <taxon>Spiralia</taxon>
        <taxon>Lophotrochozoa</taxon>
        <taxon>Platyhelminthes</taxon>
        <taxon>Rhabditophora</taxon>
        <taxon>Macrostomorpha</taxon>
        <taxon>Macrostomida</taxon>
        <taxon>Macrostomidae</taxon>
        <taxon>Macrostomum</taxon>
    </lineage>
</organism>
<feature type="transmembrane region" description="Helical" evidence="6">
    <location>
        <begin position="768"/>
        <end position="788"/>
    </location>
</feature>
<feature type="transmembrane region" description="Helical" evidence="6">
    <location>
        <begin position="97"/>
        <end position="114"/>
    </location>
</feature>
<comment type="subcellular location">
    <subcellularLocation>
        <location evidence="1">Membrane</location>
        <topology evidence="1">Multi-pass membrane protein</topology>
    </subcellularLocation>
</comment>
<name>A0A1I8GRX5_9PLAT</name>
<feature type="transmembrane region" description="Helical" evidence="6">
    <location>
        <begin position="620"/>
        <end position="647"/>
    </location>
</feature>
<feature type="transmembrane region" description="Helical" evidence="6">
    <location>
        <begin position="195"/>
        <end position="216"/>
    </location>
</feature>
<dbReference type="CDD" id="cd13132">
    <property type="entry name" value="MATE_eukaryotic"/>
    <property type="match status" value="2"/>
</dbReference>
<comment type="similarity">
    <text evidence="2 6">Belongs to the multi antimicrobial extrusion (MATE) (TC 2.A.66.1) family.</text>
</comment>
<dbReference type="GO" id="GO:0016020">
    <property type="term" value="C:membrane"/>
    <property type="evidence" value="ECO:0007669"/>
    <property type="project" value="UniProtKB-SubCell"/>
</dbReference>
<dbReference type="AlphaFoldDB" id="A0A1I8GRX5"/>
<keyword evidence="3 6" id="KW-0812">Transmembrane</keyword>
<evidence type="ECO:0000256" key="4">
    <source>
        <dbReference type="ARBA" id="ARBA00022989"/>
    </source>
</evidence>
<dbReference type="InterPro" id="IPR002528">
    <property type="entry name" value="MATE_fam"/>
</dbReference>
<keyword evidence="5 6" id="KW-0472">Membrane</keyword>
<feature type="transmembrane region" description="Helical" evidence="6">
    <location>
        <begin position="870"/>
        <end position="888"/>
    </location>
</feature>
<feature type="region of interest" description="Disordered" evidence="7">
    <location>
        <begin position="1009"/>
        <end position="1071"/>
    </location>
</feature>
<feature type="transmembrane region" description="Helical" evidence="6">
    <location>
        <begin position="134"/>
        <end position="152"/>
    </location>
</feature>
<feature type="transmembrane region" description="Helical" evidence="6">
    <location>
        <begin position="51"/>
        <end position="77"/>
    </location>
</feature>
<dbReference type="WBParaSite" id="maker-uti_cns_0002805-snap-gene-0.7-mRNA-1">
    <property type="protein sequence ID" value="maker-uti_cns_0002805-snap-gene-0.7-mRNA-1"/>
    <property type="gene ID" value="maker-uti_cns_0002805-snap-gene-0.7"/>
</dbReference>
<keyword evidence="4 6" id="KW-1133">Transmembrane helix</keyword>
<proteinExistence type="inferred from homology"/>
<dbReference type="InterPro" id="IPR045069">
    <property type="entry name" value="MATE_euk"/>
</dbReference>
<evidence type="ECO:0000313" key="8">
    <source>
        <dbReference type="Proteomes" id="UP000095280"/>
    </source>
</evidence>
<feature type="transmembrane region" description="Helical" evidence="6">
    <location>
        <begin position="969"/>
        <end position="990"/>
    </location>
</feature>
<dbReference type="NCBIfam" id="TIGR00797">
    <property type="entry name" value="matE"/>
    <property type="match status" value="2"/>
</dbReference>
<feature type="transmembrane region" description="Helical" evidence="6">
    <location>
        <begin position="381"/>
        <end position="405"/>
    </location>
</feature>
<evidence type="ECO:0000256" key="5">
    <source>
        <dbReference type="ARBA" id="ARBA00023136"/>
    </source>
</evidence>
<dbReference type="GO" id="GO:0015297">
    <property type="term" value="F:antiporter activity"/>
    <property type="evidence" value="ECO:0007669"/>
    <property type="project" value="InterPro"/>
</dbReference>
<feature type="transmembrane region" description="Helical" evidence="6">
    <location>
        <begin position="592"/>
        <end position="614"/>
    </location>
</feature>
<feature type="transmembrane region" description="Helical" evidence="6">
    <location>
        <begin position="938"/>
        <end position="957"/>
    </location>
</feature>
<evidence type="ECO:0000256" key="6">
    <source>
        <dbReference type="RuleBase" id="RU004914"/>
    </source>
</evidence>
<keyword evidence="8" id="KW-1185">Reference proteome</keyword>
<dbReference type="PANTHER" id="PTHR11206">
    <property type="entry name" value="MULTIDRUG RESISTANCE PROTEIN"/>
    <property type="match status" value="1"/>
</dbReference>
<protein>
    <recommendedName>
        <fullName evidence="6">Multidrug and toxin extrusion protein</fullName>
    </recommendedName>
</protein>
<feature type="transmembrane region" description="Helical" evidence="6">
    <location>
        <begin position="800"/>
        <end position="819"/>
    </location>
</feature>
<evidence type="ECO:0000256" key="1">
    <source>
        <dbReference type="ARBA" id="ARBA00004141"/>
    </source>
</evidence>
<dbReference type="Pfam" id="PF01554">
    <property type="entry name" value="MatE"/>
    <property type="match status" value="4"/>
</dbReference>
<dbReference type="GO" id="GO:1990961">
    <property type="term" value="P:xenobiotic detoxification by transmembrane export across the plasma membrane"/>
    <property type="evidence" value="ECO:0007669"/>
    <property type="project" value="InterPro"/>
</dbReference>
<sequence length="1071" mass="117557">MADRNSESRTDLVFVEGKLGAAYGATDGGGAEIKFSVIMCGHLSKEQLDAVALACTLINVAALSIGLGLSTGCDTYFAQTFGSRHKKRVGLYLQRSLLVMYMFLVPVYCLHLNIKPVLLLLGQDPIISDMTARYILIFMPGVFFDYTFLVLARYLQTQNRVNPPLVCAVIGNVFNAVSQYIAIYVMGFEFEASAVPPRCFVMCLCILVYIRVFRVFEETWDGWKTEALYDIGGFIRLAVPGLLLVSLENISFEVGTFLAGSLNAVQLAAQAILFQSISLLYMVCIGMSIAVNIRVGQHLGAGSIEKAKHTCKVAVTMILVTSTLICVFFATCREQVASIFTSDPEVKAATVELLAVYAPYPYFDGLSATAAGVLKGSGQQLIGAAVNIVAYDFISLPIGIPLSLLTPLQMKGFWIAMLLGIVLQSIVFWLIIWRTNWEKQAAAALSRASGQQIKKTPKRRRKNVSREDQTEPLLASEIKPSHVRSASRVYSTPYESEVELDLTQPPSLPPLRPVLIRRLATWLCLAVCLAAAIVLRLFQGVLVPLRDQSSRALYEAEPRSGLLGVADRFGAKFFPLGYWSEFREIAKLHLPAFLTCFFQFLLQTISVIMCGHLSKEQLDAVALACTLINVAALSIGLGLSTGCDTYFAQTFGSRHKKRVGLYLQRSLLVMYMFLVPVYCLHLNIKPVLLLLGQDPIISDMTARYILIFMPGVFFDYTFLVLARYLQTQNRVNPPLVCAVIGNVFNAVSQYIAIYVMGFEFEASAVCQAASLFVMCLCILVYIRVFRVFEDTWDGWKTEALYDIGGFIRLAVPGLLLVSLENISFEIGTLVAGNISLLQLAAQAIVFQTASLLYMHLGAGKVEQAIHTCKVAVTIIMVTSTVICVTYMTCKDPIASIFTSDPEVKAATTELMTIYAPFPFVDGLSATASGVLKGSGRQLIGAVVNIIAYDVIALPIGLPLSLLTGLEMKGFWIGVLVGISIETVVFWGIIWRTNWQKEVSNARVRASGQQMGLKAGRHGSRTRSAVDEDQTEPLLASGKRGHVRSASKVYSTPYESEVELDLTQPPSLPPLR</sequence>
<feature type="transmembrane region" description="Helical" evidence="6">
    <location>
        <begin position="704"/>
        <end position="722"/>
    </location>
</feature>
<feature type="transmembrane region" description="Helical" evidence="6">
    <location>
        <begin position="267"/>
        <end position="293"/>
    </location>
</feature>